<keyword evidence="7 8" id="KW-0807">Transducer</keyword>
<feature type="transmembrane region" description="Helical" evidence="8">
    <location>
        <begin position="152"/>
        <end position="174"/>
    </location>
</feature>
<dbReference type="STRING" id="224129.A0A1W4XPP0"/>
<evidence type="ECO:0000256" key="8">
    <source>
        <dbReference type="RuleBase" id="RU363108"/>
    </source>
</evidence>
<sequence>MNLFRFLSVKMSRDVNVPITDEIYTTCEPMVMVSRILGLFPYAVYRDGLNIMFKKSLVLYVYSYAVALTLVSMIIKGLISDYEAGDKSVRMKKPLSVYVTFADVTILAFTVFLGMVGGPTNGKIFKIFVRNLVEVDKIIFLNDRQRMRKVSMVVLGAVLFCTSTLLALDFSTWIRFAMDSIDAEYRVTNYIPFYLAYVIVVVLQCQFWFVIKALRRRLHVLTKLLSRDRIQKGLIFNVTNNKITNVSLGINPGECTGPNCLGEIIDNFGKKTTSKNVIPNYNRHLFDLRQSDNIETLMKVYFKLSTAVDCVNKFCGVFLFVCLLSCLIHLVVTPYFLVIEIYGRHDPMYISLLCFWIFGHCCRIIGIVEPCYRFKEEEKRMLLAISKLLYFESGGGKFKEQVKNFFYLVKTTDNQFTALGLAKIDRSLITTIVGAVTTYLVIVIQFQKSAVSTNN</sequence>
<gene>
    <name evidence="10" type="primary">LOC108743330</name>
</gene>
<evidence type="ECO:0000313" key="10">
    <source>
        <dbReference type="RefSeq" id="XP_018334365.1"/>
    </source>
</evidence>
<reference evidence="10" key="1">
    <citation type="submission" date="2025-08" db="UniProtKB">
        <authorList>
            <consortium name="RefSeq"/>
        </authorList>
    </citation>
    <scope>IDENTIFICATION</scope>
    <source>
        <tissue evidence="10">Entire body</tissue>
    </source>
</reference>
<keyword evidence="3 8" id="KW-0812">Transmembrane</keyword>
<dbReference type="PANTHER" id="PTHR21143:SF123">
    <property type="entry name" value="GUSTATORY RECEPTOR FOR SUGAR TASTE 43A-RELATED"/>
    <property type="match status" value="1"/>
</dbReference>
<evidence type="ECO:0000256" key="6">
    <source>
        <dbReference type="ARBA" id="ARBA00023170"/>
    </source>
</evidence>
<feature type="transmembrane region" description="Helical" evidence="8">
    <location>
        <begin position="428"/>
        <end position="446"/>
    </location>
</feature>
<dbReference type="GO" id="GO:0007165">
    <property type="term" value="P:signal transduction"/>
    <property type="evidence" value="ECO:0007669"/>
    <property type="project" value="UniProtKB-KW"/>
</dbReference>
<dbReference type="SMR" id="A0A1W4XPP0"/>
<accession>A0A1W4XPP0</accession>
<evidence type="ECO:0000256" key="3">
    <source>
        <dbReference type="ARBA" id="ARBA00022692"/>
    </source>
</evidence>
<dbReference type="RefSeq" id="XP_018334365.1">
    <property type="nucleotide sequence ID" value="XM_018478863.2"/>
</dbReference>
<dbReference type="OrthoDB" id="8176814at2759"/>
<dbReference type="InParanoid" id="A0A1W4XPP0"/>
<dbReference type="GO" id="GO:0008049">
    <property type="term" value="P:male courtship behavior"/>
    <property type="evidence" value="ECO:0007669"/>
    <property type="project" value="TreeGrafter"/>
</dbReference>
<dbReference type="PANTHER" id="PTHR21143">
    <property type="entry name" value="INVERTEBRATE GUSTATORY RECEPTOR"/>
    <property type="match status" value="1"/>
</dbReference>
<dbReference type="GO" id="GO:0043025">
    <property type="term" value="C:neuronal cell body"/>
    <property type="evidence" value="ECO:0007669"/>
    <property type="project" value="TreeGrafter"/>
</dbReference>
<dbReference type="GO" id="GO:0030424">
    <property type="term" value="C:axon"/>
    <property type="evidence" value="ECO:0007669"/>
    <property type="project" value="TreeGrafter"/>
</dbReference>
<dbReference type="AlphaFoldDB" id="A0A1W4XPP0"/>
<organism evidence="9 10">
    <name type="scientific">Agrilus planipennis</name>
    <name type="common">Emerald ash borer</name>
    <name type="synonym">Agrilus marcopoli</name>
    <dbReference type="NCBI Taxonomy" id="224129"/>
    <lineage>
        <taxon>Eukaryota</taxon>
        <taxon>Metazoa</taxon>
        <taxon>Ecdysozoa</taxon>
        <taxon>Arthropoda</taxon>
        <taxon>Hexapoda</taxon>
        <taxon>Insecta</taxon>
        <taxon>Pterygota</taxon>
        <taxon>Neoptera</taxon>
        <taxon>Endopterygota</taxon>
        <taxon>Coleoptera</taxon>
        <taxon>Polyphaga</taxon>
        <taxon>Elateriformia</taxon>
        <taxon>Buprestoidea</taxon>
        <taxon>Buprestidae</taxon>
        <taxon>Agrilinae</taxon>
        <taxon>Agrilus</taxon>
    </lineage>
</organism>
<dbReference type="Proteomes" id="UP000192223">
    <property type="component" value="Unplaced"/>
</dbReference>
<keyword evidence="9" id="KW-1185">Reference proteome</keyword>
<keyword evidence="4 8" id="KW-1133">Transmembrane helix</keyword>
<dbReference type="GO" id="GO:0030425">
    <property type="term" value="C:dendrite"/>
    <property type="evidence" value="ECO:0007669"/>
    <property type="project" value="TreeGrafter"/>
</dbReference>
<feature type="transmembrane region" description="Helical" evidence="8">
    <location>
        <begin position="349"/>
        <end position="372"/>
    </location>
</feature>
<dbReference type="Pfam" id="PF08395">
    <property type="entry name" value="7tm_7"/>
    <property type="match status" value="1"/>
</dbReference>
<evidence type="ECO:0000256" key="5">
    <source>
        <dbReference type="ARBA" id="ARBA00023136"/>
    </source>
</evidence>
<comment type="similarity">
    <text evidence="8">Belongs to the insect chemoreceptor superfamily. Gustatory receptor (GR) family.</text>
</comment>
<feature type="transmembrane region" description="Helical" evidence="8">
    <location>
        <begin position="95"/>
        <end position="116"/>
    </location>
</feature>
<proteinExistence type="inferred from homology"/>
<feature type="transmembrane region" description="Helical" evidence="8">
    <location>
        <begin position="194"/>
        <end position="214"/>
    </location>
</feature>
<dbReference type="GO" id="GO:0005886">
    <property type="term" value="C:plasma membrane"/>
    <property type="evidence" value="ECO:0007669"/>
    <property type="project" value="UniProtKB-SubCell"/>
</dbReference>
<dbReference type="GeneID" id="108743330"/>
<comment type="subcellular location">
    <subcellularLocation>
        <location evidence="1 8">Cell membrane</location>
        <topology evidence="1 8">Multi-pass membrane protein</topology>
    </subcellularLocation>
</comment>
<evidence type="ECO:0000256" key="2">
    <source>
        <dbReference type="ARBA" id="ARBA00022475"/>
    </source>
</evidence>
<dbReference type="GO" id="GO:0050909">
    <property type="term" value="P:sensory perception of taste"/>
    <property type="evidence" value="ECO:0007669"/>
    <property type="project" value="InterPro"/>
</dbReference>
<keyword evidence="5 8" id="KW-0472">Membrane</keyword>
<evidence type="ECO:0000256" key="1">
    <source>
        <dbReference type="ARBA" id="ARBA00004651"/>
    </source>
</evidence>
<keyword evidence="6 8" id="KW-0675">Receptor</keyword>
<dbReference type="GO" id="GO:0007635">
    <property type="term" value="P:chemosensory behavior"/>
    <property type="evidence" value="ECO:0007669"/>
    <property type="project" value="TreeGrafter"/>
</dbReference>
<feature type="transmembrane region" description="Helical" evidence="8">
    <location>
        <begin position="314"/>
        <end position="337"/>
    </location>
</feature>
<protein>
    <recommendedName>
        <fullName evidence="8">Gustatory receptor</fullName>
    </recommendedName>
</protein>
<comment type="function">
    <text evidence="8">Gustatory receptor which mediates acceptance or avoidance behavior, depending on its substrates.</text>
</comment>
<dbReference type="InterPro" id="IPR013604">
    <property type="entry name" value="7TM_chemorcpt"/>
</dbReference>
<evidence type="ECO:0000313" key="9">
    <source>
        <dbReference type="Proteomes" id="UP000192223"/>
    </source>
</evidence>
<feature type="transmembrane region" description="Helical" evidence="8">
    <location>
        <begin position="57"/>
        <end position="75"/>
    </location>
</feature>
<name>A0A1W4XPP0_AGRPL</name>
<dbReference type="FunCoup" id="A0A1W4XPP0">
    <property type="interactions" value="10"/>
</dbReference>
<evidence type="ECO:0000256" key="4">
    <source>
        <dbReference type="ARBA" id="ARBA00022989"/>
    </source>
</evidence>
<keyword evidence="2 8" id="KW-1003">Cell membrane</keyword>
<evidence type="ECO:0000256" key="7">
    <source>
        <dbReference type="ARBA" id="ARBA00023224"/>
    </source>
</evidence>
<dbReference type="KEGG" id="apln:108743330"/>